<name>A0AAW9H9W9_9ACTO</name>
<feature type="region of interest" description="Disordered" evidence="1">
    <location>
        <begin position="1"/>
        <end position="36"/>
    </location>
</feature>
<evidence type="ECO:0000256" key="1">
    <source>
        <dbReference type="SAM" id="MobiDB-lite"/>
    </source>
</evidence>
<protein>
    <recommendedName>
        <fullName evidence="4">DUF2190 domain-containing protein</fullName>
    </recommendedName>
</protein>
<gene>
    <name evidence="2" type="ORF">R6G74_01060</name>
</gene>
<dbReference type="Proteomes" id="UP001288320">
    <property type="component" value="Unassembled WGS sequence"/>
</dbReference>
<evidence type="ECO:0008006" key="4">
    <source>
        <dbReference type="Google" id="ProtNLM"/>
    </source>
</evidence>
<proteinExistence type="predicted"/>
<reference evidence="2" key="1">
    <citation type="submission" date="2023-10" db="EMBL/GenBank/DDBJ databases">
        <title>Whole Genome based description of the genera Actinobaculum and Actinotignum reveals a complex phylogenetic relationship within the species included in the genus Actinotignum.</title>
        <authorList>
            <person name="Jensen C.S."/>
            <person name="Dargis R."/>
            <person name="Kemp M."/>
            <person name="Christensen J.J."/>
        </authorList>
    </citation>
    <scope>NUCLEOTIDE SEQUENCE</scope>
    <source>
        <strain evidence="2">SLA_B245</strain>
    </source>
</reference>
<organism evidence="2 3">
    <name type="scientific">Actinotignum timonense</name>
    <dbReference type="NCBI Taxonomy" id="1870995"/>
    <lineage>
        <taxon>Bacteria</taxon>
        <taxon>Bacillati</taxon>
        <taxon>Actinomycetota</taxon>
        <taxon>Actinomycetes</taxon>
        <taxon>Actinomycetales</taxon>
        <taxon>Actinomycetaceae</taxon>
        <taxon>Actinotignum</taxon>
    </lineage>
</organism>
<accession>A0AAW9H9W9</accession>
<comment type="caution">
    <text evidence="2">The sequence shown here is derived from an EMBL/GenBank/DDBJ whole genome shotgun (WGS) entry which is preliminary data.</text>
</comment>
<evidence type="ECO:0000313" key="2">
    <source>
        <dbReference type="EMBL" id="MDY5139907.1"/>
    </source>
</evidence>
<dbReference type="RefSeq" id="WP_284883805.1">
    <property type="nucleotide sequence ID" value="NZ_JASOHT010000311.1"/>
</dbReference>
<evidence type="ECO:0000313" key="3">
    <source>
        <dbReference type="Proteomes" id="UP001288320"/>
    </source>
</evidence>
<sequence>MKCLTTKNGAKNAPKTTVRKDNGGPHGNGANPRSMNPEKVVRDALGAIPAKLGMTAAEAHGVGITVKETGTVITTTGVGAVAMAATATRGNHGNLAMSATVETGVLRGVGVVISRTAATNGATRVDSIIAATAMTTAGTGAIGTIET</sequence>
<dbReference type="AlphaFoldDB" id="A0AAW9H9W9"/>
<dbReference type="EMBL" id="JAWNFV010000002">
    <property type="protein sequence ID" value="MDY5139907.1"/>
    <property type="molecule type" value="Genomic_DNA"/>
</dbReference>